<dbReference type="STRING" id="4565.A0A3B6I3S3"/>
<protein>
    <recommendedName>
        <fullName evidence="6">Fe2OG dioxygenase domain-containing protein</fullName>
    </recommendedName>
</protein>
<evidence type="ECO:0000256" key="5">
    <source>
        <dbReference type="RuleBase" id="RU003682"/>
    </source>
</evidence>
<evidence type="ECO:0000313" key="7">
    <source>
        <dbReference type="EnsemblPlants" id="TraesCS4A02G386300.1.cds1"/>
    </source>
</evidence>
<name>A0A3B6I3S3_WHEAT</name>
<dbReference type="OMA" id="CEWNALE"/>
<evidence type="ECO:0000313" key="8">
    <source>
        <dbReference type="Proteomes" id="UP000019116"/>
    </source>
</evidence>
<evidence type="ECO:0000256" key="4">
    <source>
        <dbReference type="ARBA" id="ARBA00023004"/>
    </source>
</evidence>
<dbReference type="InterPro" id="IPR044861">
    <property type="entry name" value="IPNS-like_FE2OG_OXY"/>
</dbReference>
<dbReference type="Gramene" id="TraesJUL4A03G02202080.1">
    <property type="protein sequence ID" value="TraesJUL4A03G02202080.1.CDS1"/>
    <property type="gene ID" value="TraesJUL4A03G02202080"/>
</dbReference>
<feature type="domain" description="Fe2OG dioxygenase" evidence="6">
    <location>
        <begin position="108"/>
        <end position="216"/>
    </location>
</feature>
<dbReference type="GO" id="GO:0051213">
    <property type="term" value="F:dioxygenase activity"/>
    <property type="evidence" value="ECO:0007669"/>
    <property type="project" value="UniProtKB-ARBA"/>
</dbReference>
<dbReference type="Gramene" id="TraesROB_scaffold_169532_01G000100.1">
    <property type="protein sequence ID" value="TraesROB_scaffold_169532_01G000100.1"/>
    <property type="gene ID" value="TraesROB_scaffold_169532_01G000100"/>
</dbReference>
<accession>A0A3B6I3S3</accession>
<sequence>MSEMLAAVRRFNEEPSEARAPYYSRDHGRRVRYTSNFDLFQSPAANWRDSVYIDMTPDPPAPEEIPPTLRSVVPEYERLAQQLYRELLELLSEALGLRRGHLKKDAGCLDGLNLAAHYYPACPEPHLTMGTTRHSDPSFLTVLLQDAVGGLQVLVEDDGGSSEWVEVPAVPGALVVNIGDYLQLVSNDMFKSLEHRVVANGVGPRVSVACFFRTHGAAASTRVLQPIVAGGDRARYKSATVEELLRHYRAKGLDGTSALDHFRLRTER</sequence>
<dbReference type="GO" id="GO:0046872">
    <property type="term" value="F:metal ion binding"/>
    <property type="evidence" value="ECO:0007669"/>
    <property type="project" value="UniProtKB-KW"/>
</dbReference>
<dbReference type="OrthoDB" id="288590at2759"/>
<dbReference type="InterPro" id="IPR027443">
    <property type="entry name" value="IPNS-like_sf"/>
</dbReference>
<keyword evidence="4 5" id="KW-0408">Iron</keyword>
<dbReference type="Gramene" id="TraesCS4A03G0962700.1">
    <property type="protein sequence ID" value="TraesCS4A03G0962700.1.CDS1"/>
    <property type="gene ID" value="TraesCS4A03G0962700"/>
</dbReference>
<dbReference type="PROSITE" id="PS51471">
    <property type="entry name" value="FE2OG_OXY"/>
    <property type="match status" value="1"/>
</dbReference>
<dbReference type="Gene3D" id="2.60.120.330">
    <property type="entry name" value="B-lactam Antibiotic, Isopenicillin N Synthase, Chain"/>
    <property type="match status" value="1"/>
</dbReference>
<reference evidence="7" key="2">
    <citation type="submission" date="2018-10" db="UniProtKB">
        <authorList>
            <consortium name="EnsemblPlants"/>
        </authorList>
    </citation>
    <scope>IDENTIFICATION</scope>
</reference>
<reference evidence="7" key="1">
    <citation type="submission" date="2018-08" db="EMBL/GenBank/DDBJ databases">
        <authorList>
            <person name="Rossello M."/>
        </authorList>
    </citation>
    <scope>NUCLEOTIDE SEQUENCE [LARGE SCALE GENOMIC DNA]</scope>
    <source>
        <strain evidence="7">cv. Chinese Spring</strain>
    </source>
</reference>
<keyword evidence="3 5" id="KW-0560">Oxidoreductase</keyword>
<dbReference type="InterPro" id="IPR005123">
    <property type="entry name" value="Oxoglu/Fe-dep_dioxygenase_dom"/>
</dbReference>
<dbReference type="SMR" id="A0A3B6I3S3"/>
<evidence type="ECO:0000259" key="6">
    <source>
        <dbReference type="PROSITE" id="PS51471"/>
    </source>
</evidence>
<dbReference type="EnsemblPlants" id="TraesCS4A02G386300.1">
    <property type="protein sequence ID" value="TraesCS4A02G386300.1.cds1"/>
    <property type="gene ID" value="TraesCS4A02G386300"/>
</dbReference>
<proteinExistence type="inferred from homology"/>
<dbReference type="Gramene" id="TraesCLE_scaffold_013185_01G000100.1">
    <property type="protein sequence ID" value="TraesCLE_scaffold_013185_01G000100.1"/>
    <property type="gene ID" value="TraesCLE_scaffold_013185_01G000100"/>
</dbReference>
<dbReference type="Gramene" id="TraesMAC4A03G02181210.1">
    <property type="protein sequence ID" value="TraesMAC4A03G02181210.1.CDS1"/>
    <property type="gene ID" value="TraesMAC4A03G02181210"/>
</dbReference>
<evidence type="ECO:0000256" key="3">
    <source>
        <dbReference type="ARBA" id="ARBA00023002"/>
    </source>
</evidence>
<dbReference type="Gramene" id="TraesCS4A02G386300.1">
    <property type="protein sequence ID" value="TraesCS4A02G386300.1.cds1"/>
    <property type="gene ID" value="TraesCS4A02G386300"/>
</dbReference>
<dbReference type="Pfam" id="PF03171">
    <property type="entry name" value="2OG-FeII_Oxy"/>
    <property type="match status" value="1"/>
</dbReference>
<evidence type="ECO:0000256" key="2">
    <source>
        <dbReference type="ARBA" id="ARBA00022723"/>
    </source>
</evidence>
<keyword evidence="8" id="KW-1185">Reference proteome</keyword>
<organism evidence="7">
    <name type="scientific">Triticum aestivum</name>
    <name type="common">Wheat</name>
    <dbReference type="NCBI Taxonomy" id="4565"/>
    <lineage>
        <taxon>Eukaryota</taxon>
        <taxon>Viridiplantae</taxon>
        <taxon>Streptophyta</taxon>
        <taxon>Embryophyta</taxon>
        <taxon>Tracheophyta</taxon>
        <taxon>Spermatophyta</taxon>
        <taxon>Magnoliopsida</taxon>
        <taxon>Liliopsida</taxon>
        <taxon>Poales</taxon>
        <taxon>Poaceae</taxon>
        <taxon>BOP clade</taxon>
        <taxon>Pooideae</taxon>
        <taxon>Triticodae</taxon>
        <taxon>Triticeae</taxon>
        <taxon>Triticinae</taxon>
        <taxon>Triticum</taxon>
    </lineage>
</organism>
<dbReference type="Proteomes" id="UP000019116">
    <property type="component" value="Chromosome 4A"/>
</dbReference>
<evidence type="ECO:0000256" key="1">
    <source>
        <dbReference type="ARBA" id="ARBA00008056"/>
    </source>
</evidence>
<keyword evidence="2 5" id="KW-0479">Metal-binding</keyword>
<comment type="similarity">
    <text evidence="1 5">Belongs to the iron/ascorbate-dependent oxidoreductase family.</text>
</comment>
<dbReference type="AlphaFoldDB" id="A0A3B6I3S3"/>
<dbReference type="PANTHER" id="PTHR10209:SF855">
    <property type="entry name" value="FE2OG DIOXYGENASE DOMAIN-CONTAINING PROTEIN"/>
    <property type="match status" value="1"/>
</dbReference>
<dbReference type="PANTHER" id="PTHR10209">
    <property type="entry name" value="OXIDOREDUCTASE, 2OG-FE II OXYGENASE FAMILY PROTEIN"/>
    <property type="match status" value="1"/>
</dbReference>
<dbReference type="SUPFAM" id="SSF51197">
    <property type="entry name" value="Clavaminate synthase-like"/>
    <property type="match status" value="1"/>
</dbReference>
<dbReference type="Gramene" id="TraesWEE_scaffold_016761_01G000100.1">
    <property type="protein sequence ID" value="TraesWEE_scaffold_016761_01G000100.1"/>
    <property type="gene ID" value="TraesWEE_scaffold_016761_01G000100"/>
</dbReference>